<organism evidence="1 2">
    <name type="scientific">Syntrophotalea acetylenivorans</name>
    <dbReference type="NCBI Taxonomy" id="1842532"/>
    <lineage>
        <taxon>Bacteria</taxon>
        <taxon>Pseudomonadati</taxon>
        <taxon>Thermodesulfobacteriota</taxon>
        <taxon>Desulfuromonadia</taxon>
        <taxon>Desulfuromonadales</taxon>
        <taxon>Syntrophotaleaceae</taxon>
        <taxon>Syntrophotalea</taxon>
    </lineage>
</organism>
<dbReference type="RefSeq" id="WP_072284007.1">
    <property type="nucleotide sequence ID" value="NZ_CP015519.1"/>
</dbReference>
<sequence length="64" mass="7514">MEKMFEFVVPGEIVSLYNHGTHVVEISLFLDDRHTLEPHSAILSHEEAQKRIIELRRRQDLTSN</sequence>
<dbReference type="KEGG" id="pef:A7E78_09485"/>
<keyword evidence="2" id="KW-1185">Reference proteome</keyword>
<dbReference type="EMBL" id="CP015519">
    <property type="protein sequence ID" value="APG28047.1"/>
    <property type="molecule type" value="Genomic_DNA"/>
</dbReference>
<reference evidence="1 2" key="1">
    <citation type="journal article" date="2017" name="Genome Announc.">
        <title>Complete Genome Sequences of Two Acetylene-Fermenting Pelobacter acetylenicus Strains.</title>
        <authorList>
            <person name="Sutton J.M."/>
            <person name="Baesman S.M."/>
            <person name="Fierst J.L."/>
            <person name="Poret-Peterson A.T."/>
            <person name="Oremland R.S."/>
            <person name="Dunlap D.S."/>
            <person name="Akob D.M."/>
        </authorList>
    </citation>
    <scope>NUCLEOTIDE SEQUENCE [LARGE SCALE GENOMIC DNA]</scope>
    <source>
        <strain evidence="1 2">SFB93</strain>
    </source>
</reference>
<protein>
    <submittedName>
        <fullName evidence="1">Uncharacterized protein</fullName>
    </submittedName>
</protein>
<accession>A0A1L3GQ43</accession>
<name>A0A1L3GQ43_9BACT</name>
<dbReference type="AlphaFoldDB" id="A0A1L3GQ43"/>
<gene>
    <name evidence="1" type="ORF">A7E78_09485</name>
</gene>
<dbReference type="Proteomes" id="UP000182517">
    <property type="component" value="Chromosome"/>
</dbReference>
<evidence type="ECO:0000313" key="1">
    <source>
        <dbReference type="EMBL" id="APG28047.1"/>
    </source>
</evidence>
<evidence type="ECO:0000313" key="2">
    <source>
        <dbReference type="Proteomes" id="UP000182517"/>
    </source>
</evidence>
<proteinExistence type="predicted"/>